<sequence length="345" mass="38388">MRTSVFYALFFVLFATSLVSQGDTACVNLEQSDRSSTSIRLRGSGQTCGQFPLIVQKTGFRFKVYIPHKSTDASFGSLQIYFGDLPVPLSFVNDGNEFSVFTKTDIYLGDATLDVTTIEIKLDGTGFVVPRKPVAAFPLMKFERHNEDEVTIKFTIEWTDVKDEFIIELPKHSNNNASAPPKSTTSTPTSTVTVDYTENTETTTSAIPTSPVREKSTATSKVSWIVIGAVVGSVFVIVVIAAAIGTVYVIRRIRRKRSGTGLLQTPTTRVTYPSNEIHRFNVPIYSNSKISDHGINFNDYLAVVPAYPEEIREFENAEKKKKDEMYLGFMERIQAAEHTENKGSK</sequence>
<name>A0A7E4VN13_PANRE</name>
<feature type="signal peptide" evidence="3">
    <location>
        <begin position="1"/>
        <end position="21"/>
    </location>
</feature>
<accession>A0A7E4VN13</accession>
<protein>
    <submittedName>
        <fullName evidence="5">Uncharacterized protein</fullName>
    </submittedName>
</protein>
<keyword evidence="4" id="KW-1185">Reference proteome</keyword>
<keyword evidence="2" id="KW-1133">Transmembrane helix</keyword>
<dbReference type="WBParaSite" id="Pan_g2281.t1">
    <property type="protein sequence ID" value="Pan_g2281.t1"/>
    <property type="gene ID" value="Pan_g2281"/>
</dbReference>
<feature type="compositionally biased region" description="Low complexity" evidence="1">
    <location>
        <begin position="180"/>
        <end position="191"/>
    </location>
</feature>
<dbReference type="Proteomes" id="UP000492821">
    <property type="component" value="Unassembled WGS sequence"/>
</dbReference>
<keyword evidence="2" id="KW-0812">Transmembrane</keyword>
<evidence type="ECO:0000313" key="4">
    <source>
        <dbReference type="Proteomes" id="UP000492821"/>
    </source>
</evidence>
<dbReference type="AlphaFoldDB" id="A0A7E4VN13"/>
<evidence type="ECO:0000256" key="3">
    <source>
        <dbReference type="SAM" id="SignalP"/>
    </source>
</evidence>
<reference evidence="4" key="1">
    <citation type="journal article" date="2013" name="Genetics">
        <title>The draft genome and transcriptome of Panagrellus redivivus are shaped by the harsh demands of a free-living lifestyle.</title>
        <authorList>
            <person name="Srinivasan J."/>
            <person name="Dillman A.R."/>
            <person name="Macchietto M.G."/>
            <person name="Heikkinen L."/>
            <person name="Lakso M."/>
            <person name="Fracchia K.M."/>
            <person name="Antoshechkin I."/>
            <person name="Mortazavi A."/>
            <person name="Wong G."/>
            <person name="Sternberg P.W."/>
        </authorList>
    </citation>
    <scope>NUCLEOTIDE SEQUENCE [LARGE SCALE GENOMIC DNA]</scope>
    <source>
        <strain evidence="4">MT8872</strain>
    </source>
</reference>
<keyword evidence="3" id="KW-0732">Signal</keyword>
<reference evidence="5" key="2">
    <citation type="submission" date="2020-10" db="UniProtKB">
        <authorList>
            <consortium name="WormBaseParasite"/>
        </authorList>
    </citation>
    <scope>IDENTIFICATION</scope>
</reference>
<feature type="chain" id="PRO_5028990006" evidence="3">
    <location>
        <begin position="22"/>
        <end position="345"/>
    </location>
</feature>
<feature type="region of interest" description="Disordered" evidence="1">
    <location>
        <begin position="172"/>
        <end position="191"/>
    </location>
</feature>
<keyword evidence="2" id="KW-0472">Membrane</keyword>
<feature type="transmembrane region" description="Helical" evidence="2">
    <location>
        <begin position="224"/>
        <end position="250"/>
    </location>
</feature>
<organism evidence="4 5">
    <name type="scientific">Panagrellus redivivus</name>
    <name type="common">Microworm</name>
    <dbReference type="NCBI Taxonomy" id="6233"/>
    <lineage>
        <taxon>Eukaryota</taxon>
        <taxon>Metazoa</taxon>
        <taxon>Ecdysozoa</taxon>
        <taxon>Nematoda</taxon>
        <taxon>Chromadorea</taxon>
        <taxon>Rhabditida</taxon>
        <taxon>Tylenchina</taxon>
        <taxon>Panagrolaimomorpha</taxon>
        <taxon>Panagrolaimoidea</taxon>
        <taxon>Panagrolaimidae</taxon>
        <taxon>Panagrellus</taxon>
    </lineage>
</organism>
<evidence type="ECO:0000256" key="2">
    <source>
        <dbReference type="SAM" id="Phobius"/>
    </source>
</evidence>
<evidence type="ECO:0000256" key="1">
    <source>
        <dbReference type="SAM" id="MobiDB-lite"/>
    </source>
</evidence>
<evidence type="ECO:0000313" key="5">
    <source>
        <dbReference type="WBParaSite" id="Pan_g2281.t1"/>
    </source>
</evidence>
<proteinExistence type="predicted"/>